<dbReference type="PANTHER" id="PTHR32347">
    <property type="entry name" value="EFFLUX SYSTEM COMPONENT YKNX-RELATED"/>
    <property type="match status" value="1"/>
</dbReference>
<dbReference type="OrthoDB" id="1957187at2"/>
<evidence type="ECO:0000256" key="2">
    <source>
        <dbReference type="ARBA" id="ARBA00009477"/>
    </source>
</evidence>
<gene>
    <name evidence="7" type="ORF">AFM12_16075</name>
</gene>
<dbReference type="Pfam" id="PF25967">
    <property type="entry name" value="RND-MFP_C"/>
    <property type="match status" value="1"/>
</dbReference>
<feature type="coiled-coil region" evidence="4">
    <location>
        <begin position="117"/>
        <end position="144"/>
    </location>
</feature>
<proteinExistence type="inferred from homology"/>
<dbReference type="Gene3D" id="1.10.287.470">
    <property type="entry name" value="Helix hairpin bin"/>
    <property type="match status" value="1"/>
</dbReference>
<dbReference type="InterPro" id="IPR050465">
    <property type="entry name" value="UPF0194_transport"/>
</dbReference>
<feature type="transmembrane region" description="Helical" evidence="5">
    <location>
        <begin position="15"/>
        <end position="34"/>
    </location>
</feature>
<dbReference type="EMBL" id="LGTQ01000012">
    <property type="protein sequence ID" value="KPM47378.1"/>
    <property type="molecule type" value="Genomic_DNA"/>
</dbReference>
<name>A0A0P7BAH5_9BACT</name>
<dbReference type="GO" id="GO:0016020">
    <property type="term" value="C:membrane"/>
    <property type="evidence" value="ECO:0007669"/>
    <property type="project" value="InterPro"/>
</dbReference>
<keyword evidence="5" id="KW-0812">Transmembrane</keyword>
<evidence type="ECO:0000313" key="7">
    <source>
        <dbReference type="EMBL" id="KPM47378.1"/>
    </source>
</evidence>
<comment type="subcellular location">
    <subcellularLocation>
        <location evidence="1">Cell envelope</location>
    </subcellularLocation>
</comment>
<evidence type="ECO:0000256" key="1">
    <source>
        <dbReference type="ARBA" id="ARBA00004196"/>
    </source>
</evidence>
<sequence length="416" mass="47468">MDRKIEKKYWNTKRIAYIALGVLLATFVIYQLAFADKRSKLNVETDKITISEVKEGVYDEFIIVQGVVQPLKTIQLDAIVGGYVTQKLVEGGNMVDEGEIILRLENQQLKLNFLQSETEASRLVNELQNTRQRLKVERFNLQKTLSDLDFQIAQAKDAFDRNEKLRKDNVVSDMEYQNTKREYERLMRQREIEIESQKYQQENAEIQIKQLEGTLARTEQNVELWRQTIQNLVVKAPVSGLLSSIDVEIGSNINQGQNIGQIDDMDGFKLRADIDEHYISRVFPGLKATFDFSGTTYEMEIIKVYPEVINGRFAVDLVFNAQTPDGIRRGQSSPIRLELGESEKAILLPVGGFFSDTGGNWVYVVEEGGSRAAKRNITLGRRNPQYYEVLDGLQPGDKVVTSSYSNFGDKEVLELK</sequence>
<dbReference type="RefSeq" id="WP_055150383.1">
    <property type="nucleotide sequence ID" value="NZ_JXSZ01000012.1"/>
</dbReference>
<dbReference type="Gene3D" id="2.40.50.100">
    <property type="match status" value="1"/>
</dbReference>
<dbReference type="AlphaFoldDB" id="A0A0P7BAH5"/>
<keyword evidence="8" id="KW-1185">Reference proteome</keyword>
<dbReference type="InterPro" id="IPR058627">
    <property type="entry name" value="MdtA-like_C"/>
</dbReference>
<feature type="coiled-coil region" evidence="4">
    <location>
        <begin position="176"/>
        <end position="235"/>
    </location>
</feature>
<dbReference type="NCBIfam" id="TIGR01730">
    <property type="entry name" value="RND_mfp"/>
    <property type="match status" value="1"/>
</dbReference>
<evidence type="ECO:0000313" key="8">
    <source>
        <dbReference type="Proteomes" id="UP000050454"/>
    </source>
</evidence>
<dbReference type="Gene3D" id="2.40.30.170">
    <property type="match status" value="1"/>
</dbReference>
<evidence type="ECO:0000256" key="5">
    <source>
        <dbReference type="SAM" id="Phobius"/>
    </source>
</evidence>
<dbReference type="STRING" id="1605367.AFM12_16075"/>
<evidence type="ECO:0000256" key="3">
    <source>
        <dbReference type="ARBA" id="ARBA00023054"/>
    </source>
</evidence>
<comment type="caution">
    <text evidence="7">The sequence shown here is derived from an EMBL/GenBank/DDBJ whole genome shotgun (WGS) entry which is preliminary data.</text>
</comment>
<comment type="similarity">
    <text evidence="2">Belongs to the membrane fusion protein (MFP) (TC 8.A.1) family.</text>
</comment>
<evidence type="ECO:0000259" key="6">
    <source>
        <dbReference type="Pfam" id="PF25967"/>
    </source>
</evidence>
<dbReference type="SUPFAM" id="SSF111369">
    <property type="entry name" value="HlyD-like secretion proteins"/>
    <property type="match status" value="1"/>
</dbReference>
<accession>A0A0P7BAH5</accession>
<dbReference type="GO" id="GO:0030313">
    <property type="term" value="C:cell envelope"/>
    <property type="evidence" value="ECO:0007669"/>
    <property type="project" value="UniProtKB-SubCell"/>
</dbReference>
<dbReference type="Proteomes" id="UP000050454">
    <property type="component" value="Unassembled WGS sequence"/>
</dbReference>
<dbReference type="GO" id="GO:0022857">
    <property type="term" value="F:transmembrane transporter activity"/>
    <property type="evidence" value="ECO:0007669"/>
    <property type="project" value="InterPro"/>
</dbReference>
<feature type="domain" description="Multidrug resistance protein MdtA-like C-terminal permuted SH3" evidence="6">
    <location>
        <begin position="345"/>
        <end position="402"/>
    </location>
</feature>
<keyword evidence="3 4" id="KW-0175">Coiled coil</keyword>
<protein>
    <submittedName>
        <fullName evidence="7">RND transporter</fullName>
    </submittedName>
</protein>
<organism evidence="7 8">
    <name type="scientific">Jiulongibacter sediminis</name>
    <dbReference type="NCBI Taxonomy" id="1605367"/>
    <lineage>
        <taxon>Bacteria</taxon>
        <taxon>Pseudomonadati</taxon>
        <taxon>Bacteroidota</taxon>
        <taxon>Cytophagia</taxon>
        <taxon>Cytophagales</taxon>
        <taxon>Leadbetterellaceae</taxon>
        <taxon>Jiulongibacter</taxon>
    </lineage>
</organism>
<dbReference type="Gene3D" id="2.40.420.20">
    <property type="match status" value="1"/>
</dbReference>
<evidence type="ECO:0000256" key="4">
    <source>
        <dbReference type="SAM" id="Coils"/>
    </source>
</evidence>
<dbReference type="PATRIC" id="fig|1605367.3.peg.644"/>
<reference evidence="7 8" key="1">
    <citation type="submission" date="2015-07" db="EMBL/GenBank/DDBJ databases">
        <title>The draft genome sequence of Leadbetterella sp. JN14-9.</title>
        <authorList>
            <person name="Liu Y."/>
            <person name="Du J."/>
            <person name="Shao Z."/>
        </authorList>
    </citation>
    <scope>NUCLEOTIDE SEQUENCE [LARGE SCALE GENOMIC DNA]</scope>
    <source>
        <strain evidence="7 8">JN14-9</strain>
    </source>
</reference>
<keyword evidence="5" id="KW-1133">Transmembrane helix</keyword>
<keyword evidence="5" id="KW-0472">Membrane</keyword>
<dbReference type="InterPro" id="IPR006143">
    <property type="entry name" value="RND_pump_MFP"/>
</dbReference>
<dbReference type="PANTHER" id="PTHR32347:SF23">
    <property type="entry name" value="BLL5650 PROTEIN"/>
    <property type="match status" value="1"/>
</dbReference>